<dbReference type="AlphaFoldDB" id="A0AAX0BB76"/>
<organism evidence="1 2">
    <name type="scientific">Clostridium beijerinckii</name>
    <name type="common">Clostridium MP</name>
    <dbReference type="NCBI Taxonomy" id="1520"/>
    <lineage>
        <taxon>Bacteria</taxon>
        <taxon>Bacillati</taxon>
        <taxon>Bacillota</taxon>
        <taxon>Clostridia</taxon>
        <taxon>Eubacteriales</taxon>
        <taxon>Clostridiaceae</taxon>
        <taxon>Clostridium</taxon>
    </lineage>
</organism>
<proteinExistence type="predicted"/>
<reference evidence="1" key="1">
    <citation type="submission" date="2020-05" db="EMBL/GenBank/DDBJ databases">
        <authorList>
            <person name="Brown S."/>
            <person name="Huntemann M."/>
            <person name="Clum A."/>
            <person name="Spunde A."/>
            <person name="Palaniappan K."/>
            <person name="Ritter S."/>
            <person name="Mikhailova N."/>
            <person name="Chen I.-M."/>
            <person name="Stamatis D."/>
            <person name="Reddy T."/>
            <person name="O'Malley R."/>
            <person name="Daum C."/>
            <person name="Shapiro N."/>
            <person name="Ivanova N."/>
            <person name="Kyrpides N."/>
            <person name="Woyke T."/>
        </authorList>
    </citation>
    <scope>NUCLEOTIDE SEQUENCE</scope>
    <source>
        <strain evidence="1">DJ080</strain>
    </source>
</reference>
<reference evidence="1" key="2">
    <citation type="journal article" date="2022" name="Nat. Biotechnol.">
        <title>Carbon-negative production of acetone and isopropanol by gas fermentation at industrial pilot scale.</title>
        <authorList>
            <person name="Liew F.E."/>
            <person name="Nogle R."/>
            <person name="Abdalla T."/>
            <person name="Rasor B.J."/>
            <person name="Canter C."/>
            <person name="Jensen R.O."/>
            <person name="Wang L."/>
            <person name="Strutz J."/>
            <person name="Chirania P."/>
            <person name="De Tissera S."/>
            <person name="Mueller A.P."/>
            <person name="Ruan Z."/>
            <person name="Gao A."/>
            <person name="Tran L."/>
            <person name="Engle N.L."/>
            <person name="Bromley J.C."/>
            <person name="Daniell J."/>
            <person name="Conrado R."/>
            <person name="Tschaplinski T.J."/>
            <person name="Giannone R.J."/>
            <person name="Hettich R.L."/>
            <person name="Karim A.S."/>
            <person name="Simpson S.D."/>
            <person name="Brown S.D."/>
            <person name="Leang C."/>
            <person name="Jewett M.C."/>
            <person name="Kopke M."/>
        </authorList>
    </citation>
    <scope>NUCLEOTIDE SEQUENCE</scope>
    <source>
        <strain evidence="1">DJ080</strain>
    </source>
</reference>
<comment type="caution">
    <text evidence="1">The sequence shown here is derived from an EMBL/GenBank/DDBJ whole genome shotgun (WGS) entry which is preliminary data.</text>
</comment>
<sequence length="596" mass="71241">MIEKYKKSLVAPLDNDELHIFNITNSLERSVQEILEIVNKKAYGIYLIGGMRGSGKTSTINLCSAKYWRTDLIRITINCNRMIGIESFLYFFIEKLYEEVKDLKLPDEIFNEINDIRIKIHNNVINKQVNKNDILKKESTKTDKSDEVGQEYKQSVFNNRLQFLKKVSYKESSSDIEQNSSGINIIKEIQERNDEFILVNRISDVMVEISAKKKDEKYRDYNIVLIIDEIDKQNKKFIEDLLDHYKNLFLNSHITTFFLVDLLNFLEINKGNELENKLLSYFTKSIYIPTIDYDDIKDYLYREFKIENYKEVIIANYLTNGVFRKVNTYKYLGERWESNLFLKAYIFYLILYKSEVVYEKLYIKDLYKIFLKDIIEEFFYKGYIYSSEIKEYMENMQEKFSCKYNFYKIIINSLMQACDETSYIKYIILPEQEVKYFLNEKGKDKLFEEYSYKKIEYEFDKNQVCKINSYFYKEQPKYIKISNNKPYDGNDIIRLIETLQKDVETLYIVKKIMVFMGSEQCSYSAILEVKRSIGMVMYSIEDFSFSYESSWSIQKLKDFIKTNGIKLIEIEMDDESIEGNIKYIRDILSKEIKGEN</sequence>
<accession>A0AAX0BB76</accession>
<name>A0AAX0BB76_CLOBE</name>
<dbReference type="EMBL" id="JABSWW010000002">
    <property type="protein sequence ID" value="NRT92366.1"/>
    <property type="molecule type" value="Genomic_DNA"/>
</dbReference>
<evidence type="ECO:0000313" key="2">
    <source>
        <dbReference type="Proteomes" id="UP001193748"/>
    </source>
</evidence>
<dbReference type="RefSeq" id="WP_173712512.1">
    <property type="nucleotide sequence ID" value="NZ_JABSWW010000002.1"/>
</dbReference>
<dbReference type="InterPro" id="IPR027417">
    <property type="entry name" value="P-loop_NTPase"/>
</dbReference>
<dbReference type="Proteomes" id="UP001193748">
    <property type="component" value="Unassembled WGS sequence"/>
</dbReference>
<dbReference type="SUPFAM" id="SSF52540">
    <property type="entry name" value="P-loop containing nucleoside triphosphate hydrolases"/>
    <property type="match status" value="1"/>
</dbReference>
<evidence type="ECO:0008006" key="3">
    <source>
        <dbReference type="Google" id="ProtNLM"/>
    </source>
</evidence>
<protein>
    <recommendedName>
        <fullName evidence="3">KAP NTPase domain-containing protein</fullName>
    </recommendedName>
</protein>
<evidence type="ECO:0000313" key="1">
    <source>
        <dbReference type="EMBL" id="NRT92366.1"/>
    </source>
</evidence>
<gene>
    <name evidence="1" type="ORF">B0H41_006187</name>
</gene>